<dbReference type="SUPFAM" id="SSF57938">
    <property type="entry name" value="DnaJ/Hsp40 cysteine-rich domain"/>
    <property type="match status" value="1"/>
</dbReference>
<feature type="transmembrane region" description="Helical" evidence="1">
    <location>
        <begin position="67"/>
        <end position="86"/>
    </location>
</feature>
<dbReference type="GO" id="GO:0009535">
    <property type="term" value="C:chloroplast thylakoid membrane"/>
    <property type="evidence" value="ECO:0007669"/>
    <property type="project" value="TreeGrafter"/>
</dbReference>
<evidence type="ECO:0000256" key="1">
    <source>
        <dbReference type="SAM" id="Phobius"/>
    </source>
</evidence>
<accession>A0A176WEB0</accession>
<keyword evidence="1" id="KW-0472">Membrane</keyword>
<evidence type="ECO:0000313" key="5">
    <source>
        <dbReference type="Proteomes" id="UP001162541"/>
    </source>
</evidence>
<keyword evidence="4" id="KW-1185">Reference proteome</keyword>
<dbReference type="InterPro" id="IPR036410">
    <property type="entry name" value="HSP_DnaJ_Cys-rich_dom_sf"/>
</dbReference>
<reference evidence="5" key="3">
    <citation type="journal article" date="2020" name="Curr. Biol.">
        <title>Chromatin organization in early land plants reveals an ancestral association between H3K27me3, transposons, and constitutive heterochromatin.</title>
        <authorList>
            <person name="Montgomery S.A."/>
            <person name="Tanizawa Y."/>
            <person name="Galik B."/>
            <person name="Wang N."/>
            <person name="Ito T."/>
            <person name="Mochizuki T."/>
            <person name="Akimcheva S."/>
            <person name="Bowman J.L."/>
            <person name="Cognat V."/>
            <person name="Marechal-Drouard L."/>
            <person name="Ekker H."/>
            <person name="Hong S.F."/>
            <person name="Kohchi T."/>
            <person name="Lin S.S."/>
            <person name="Liu L.D."/>
            <person name="Nakamura Y."/>
            <person name="Valeeva L.R."/>
            <person name="Shakirov E.V."/>
            <person name="Shippen D.E."/>
            <person name="Wei W.L."/>
            <person name="Yagura M."/>
            <person name="Yamaoka S."/>
            <person name="Yamato K.T."/>
            <person name="Liu C."/>
            <person name="Berger F."/>
        </authorList>
    </citation>
    <scope>NUCLEOTIDE SEQUENCE [LARGE SCALE GENOMIC DNA]</scope>
    <source>
        <strain evidence="5">Tak-1</strain>
    </source>
</reference>
<evidence type="ECO:0000313" key="3">
    <source>
        <dbReference type="EMBL" id="OAE30466.1"/>
    </source>
</evidence>
<name>A0A176WEB0_MARPO</name>
<dbReference type="PANTHER" id="PTHR36389:SF1">
    <property type="entry name" value="OS05G0110100 PROTEIN"/>
    <property type="match status" value="1"/>
</dbReference>
<dbReference type="Proteomes" id="UP000077202">
    <property type="component" value="Unassembled WGS sequence"/>
</dbReference>
<keyword evidence="1" id="KW-1133">Transmembrane helix</keyword>
<dbReference type="PANTHER" id="PTHR36389">
    <property type="entry name" value="OS05G0110100 PROTEIN"/>
    <property type="match status" value="1"/>
</dbReference>
<organism evidence="3 4">
    <name type="scientific">Marchantia polymorpha subsp. ruderalis</name>
    <dbReference type="NCBI Taxonomy" id="1480154"/>
    <lineage>
        <taxon>Eukaryota</taxon>
        <taxon>Viridiplantae</taxon>
        <taxon>Streptophyta</taxon>
        <taxon>Embryophyta</taxon>
        <taxon>Marchantiophyta</taxon>
        <taxon>Marchantiopsida</taxon>
        <taxon>Marchantiidae</taxon>
        <taxon>Marchantiales</taxon>
        <taxon>Marchantiaceae</taxon>
        <taxon>Marchantia</taxon>
    </lineage>
</organism>
<evidence type="ECO:0000313" key="4">
    <source>
        <dbReference type="Proteomes" id="UP000077202"/>
    </source>
</evidence>
<keyword evidence="1" id="KW-0812">Transmembrane</keyword>
<protein>
    <submittedName>
        <fullName evidence="3">Uncharacterized protein</fullName>
    </submittedName>
</protein>
<reference evidence="2" key="2">
    <citation type="journal article" date="2019" name="Curr. Biol.">
        <title>Chromatin organization in early land plants reveals an ancestral association between H3K27me3, transposons, and constitutive heterochromatin.</title>
        <authorList>
            <person name="Montgomery S.A."/>
            <person name="Tanizawa Y."/>
            <person name="Galik B."/>
            <person name="Wang N."/>
            <person name="Ito T."/>
            <person name="Mochizuki T."/>
            <person name="Akimcheva S."/>
            <person name="Bowman J."/>
            <person name="Cognat V."/>
            <person name="Drouard L."/>
            <person name="Ekker H."/>
            <person name="Houng S."/>
            <person name="Kohchi T."/>
            <person name="Lin S."/>
            <person name="Liu L.D."/>
            <person name="Nakamura Y."/>
            <person name="Valeeva L.R."/>
            <person name="Shakirov E.V."/>
            <person name="Shippen D.E."/>
            <person name="Wei W."/>
            <person name="Yagura M."/>
            <person name="Yamaoka S."/>
            <person name="Yamato K.T."/>
            <person name="Liu C."/>
            <person name="Berger F."/>
        </authorList>
    </citation>
    <scope>NUCLEOTIDE SEQUENCE [LARGE SCALE GENOMIC DNA]</scope>
    <source>
        <strain evidence="2">Tak-1</strain>
    </source>
</reference>
<proteinExistence type="predicted"/>
<dbReference type="AlphaFoldDB" id="A0A176WEB0"/>
<reference evidence="3 4" key="1">
    <citation type="submission" date="2016-03" db="EMBL/GenBank/DDBJ databases">
        <title>Mechanisms controlling the formation of the plant cell surface in tip-growing cells are functionally conserved among land plants.</title>
        <authorList>
            <person name="Honkanen S."/>
            <person name="Jones V.A."/>
            <person name="Morieri G."/>
            <person name="Champion C."/>
            <person name="Hetherington A.J."/>
            <person name="Kelly S."/>
            <person name="Saint-Marcoux D."/>
            <person name="Proust H."/>
            <person name="Prescott H."/>
            <person name="Dolan L."/>
        </authorList>
    </citation>
    <scope>NUCLEOTIDE SEQUENCE [LARGE SCALE GENOMIC DNA]</scope>
    <source>
        <strain evidence="4">cv. Tak-1 and cv. Tak-2</strain>
        <tissue evidence="3">Whole gametophyte</tissue>
    </source>
</reference>
<gene>
    <name evidence="3" type="ORF">AXG93_942s1090</name>
    <name evidence="2" type="ORF">Mp_7g00100</name>
</gene>
<sequence length="148" mass="15048">MASLSLVQISATSISGVQGVNCTKKIGSLKPGKSALSLRQVVKDNVGRGKAGVVCAVGDVSADGNNFLIAGAVAIAIVGTAFPIFFSRKDLCPVCDGAGFVRNSDGGALRANAARKDLTQIVCKNCNGLGKIGQTDKADSQPKKAGKR</sequence>
<dbReference type="Proteomes" id="UP001162541">
    <property type="component" value="Chromosome 7"/>
</dbReference>
<dbReference type="EMBL" id="LVLJ01001322">
    <property type="protein sequence ID" value="OAE30466.1"/>
    <property type="molecule type" value="Genomic_DNA"/>
</dbReference>
<evidence type="ECO:0000313" key="2">
    <source>
        <dbReference type="EMBL" id="BBN15703.1"/>
    </source>
</evidence>
<dbReference type="EMBL" id="AP019872">
    <property type="protein sequence ID" value="BBN15703.1"/>
    <property type="molecule type" value="Genomic_DNA"/>
</dbReference>